<organism evidence="2 3">
    <name type="scientific">Chitinophaga dinghuensis</name>
    <dbReference type="NCBI Taxonomy" id="1539050"/>
    <lineage>
        <taxon>Bacteria</taxon>
        <taxon>Pseudomonadati</taxon>
        <taxon>Bacteroidota</taxon>
        <taxon>Chitinophagia</taxon>
        <taxon>Chitinophagales</taxon>
        <taxon>Chitinophagaceae</taxon>
        <taxon>Chitinophaga</taxon>
    </lineage>
</organism>
<dbReference type="RefSeq" id="WP_146616261.1">
    <property type="nucleotide sequence ID" value="NZ_QLMA01000007.1"/>
</dbReference>
<accession>A0A327VS60</accession>
<evidence type="ECO:0000313" key="2">
    <source>
        <dbReference type="EMBL" id="RAJ77386.1"/>
    </source>
</evidence>
<feature type="signal peptide" evidence="1">
    <location>
        <begin position="1"/>
        <end position="25"/>
    </location>
</feature>
<dbReference type="EMBL" id="QLMA01000007">
    <property type="protein sequence ID" value="RAJ77386.1"/>
    <property type="molecule type" value="Genomic_DNA"/>
</dbReference>
<dbReference type="OrthoDB" id="6402335at2"/>
<dbReference type="Proteomes" id="UP000249819">
    <property type="component" value="Unassembled WGS sequence"/>
</dbReference>
<reference evidence="2 3" key="1">
    <citation type="submission" date="2018-06" db="EMBL/GenBank/DDBJ databases">
        <title>Genomic Encyclopedia of Archaeal and Bacterial Type Strains, Phase II (KMG-II): from individual species to whole genera.</title>
        <authorList>
            <person name="Goeker M."/>
        </authorList>
    </citation>
    <scope>NUCLEOTIDE SEQUENCE [LARGE SCALE GENOMIC DNA]</scope>
    <source>
        <strain evidence="2 3">DSM 29821</strain>
    </source>
</reference>
<sequence>MKKCALKLPLLILICTLINILPVNGQNSSNIYISDIDHFWEAFDAVHLEPDSAKQVQIMKTLYTDKATPGLKQFMEVRRFDAAKLVDNINKHPKFWASIRPNTLRVKEKIPAIETAVKDFRKIYPELRDAKMYFTITATRSAGTVQDSISLIGTELATGNKYTDVSEFPDNRLVNFFKNQEADNILMVAVHEYVHTQQHGEGKILLGQALSEGACDFIAEKVLKTTLTNSYLVYGRNHEDTLKTQFKQEMMGTDYSNWLYNGAVIKTMGDLGYFMGYVICKSYFAHAKDKKKAIKDIITLNYADQTAILKFLDDSKYYQ</sequence>
<evidence type="ECO:0000313" key="3">
    <source>
        <dbReference type="Proteomes" id="UP000249819"/>
    </source>
</evidence>
<gene>
    <name evidence="2" type="ORF">CLV59_107153</name>
</gene>
<keyword evidence="3" id="KW-1185">Reference proteome</keyword>
<keyword evidence="1" id="KW-0732">Signal</keyword>
<name>A0A327VS60_9BACT</name>
<proteinExistence type="predicted"/>
<comment type="caution">
    <text evidence="2">The sequence shown here is derived from an EMBL/GenBank/DDBJ whole genome shotgun (WGS) entry which is preliminary data.</text>
</comment>
<dbReference type="AlphaFoldDB" id="A0A327VS60"/>
<evidence type="ECO:0000256" key="1">
    <source>
        <dbReference type="SAM" id="SignalP"/>
    </source>
</evidence>
<protein>
    <recommendedName>
        <fullName evidence="4">Zn-dependent protease DUF2268</fullName>
    </recommendedName>
</protein>
<evidence type="ECO:0008006" key="4">
    <source>
        <dbReference type="Google" id="ProtNLM"/>
    </source>
</evidence>
<feature type="chain" id="PRO_5016290992" description="Zn-dependent protease DUF2268" evidence="1">
    <location>
        <begin position="26"/>
        <end position="319"/>
    </location>
</feature>